<dbReference type="InterPro" id="IPR036008">
    <property type="entry name" value="Aconitase_4Fe-4S_dom"/>
</dbReference>
<comment type="subunit">
    <text evidence="1">Heterodimer of LeuC and LeuD.</text>
</comment>
<keyword evidence="3" id="KW-0408">Iron</keyword>
<accession>A0A225MBV9</accession>
<gene>
    <name evidence="7" type="ORF">CEY11_17240</name>
</gene>
<dbReference type="Pfam" id="PF00330">
    <property type="entry name" value="Aconitase"/>
    <property type="match status" value="2"/>
</dbReference>
<reference evidence="8" key="1">
    <citation type="submission" date="2017-06" db="EMBL/GenBank/DDBJ databases">
        <title>Herbaspirillum phytohormonus sp. nov., isolated from the root nodule of Robinia pseudoacacia in lead-zinc mine.</title>
        <authorList>
            <person name="Fan M."/>
            <person name="Lin Y."/>
        </authorList>
    </citation>
    <scope>NUCLEOTIDE SEQUENCE [LARGE SCALE GENOMIC DNA]</scope>
    <source>
        <strain evidence="8">SC-089</strain>
    </source>
</reference>
<dbReference type="PANTHER" id="PTHR43822">
    <property type="entry name" value="HOMOACONITASE, MITOCHONDRIAL-RELATED"/>
    <property type="match status" value="1"/>
</dbReference>
<dbReference type="PANTHER" id="PTHR43822:SF2">
    <property type="entry name" value="HOMOACONITASE, MITOCHONDRIAL"/>
    <property type="match status" value="1"/>
</dbReference>
<evidence type="ECO:0000313" key="7">
    <source>
        <dbReference type="EMBL" id="OWT57630.1"/>
    </source>
</evidence>
<keyword evidence="8" id="KW-1185">Reference proteome</keyword>
<dbReference type="EMBL" id="NJIH01000009">
    <property type="protein sequence ID" value="OWT57630.1"/>
    <property type="molecule type" value="Genomic_DNA"/>
</dbReference>
<evidence type="ECO:0000259" key="6">
    <source>
        <dbReference type="Pfam" id="PF00330"/>
    </source>
</evidence>
<feature type="domain" description="Aconitase/3-isopropylmalate dehydratase large subunit alpha/beta/alpha" evidence="6">
    <location>
        <begin position="291"/>
        <end position="413"/>
    </location>
</feature>
<evidence type="ECO:0000256" key="3">
    <source>
        <dbReference type="ARBA" id="ARBA00023004"/>
    </source>
</evidence>
<keyword evidence="2" id="KW-0479">Metal-binding</keyword>
<organism evidence="7 8">
    <name type="scientific">Candidimonas nitroreducens</name>
    <dbReference type="NCBI Taxonomy" id="683354"/>
    <lineage>
        <taxon>Bacteria</taxon>
        <taxon>Pseudomonadati</taxon>
        <taxon>Pseudomonadota</taxon>
        <taxon>Betaproteobacteria</taxon>
        <taxon>Burkholderiales</taxon>
        <taxon>Alcaligenaceae</taxon>
        <taxon>Candidimonas</taxon>
    </lineage>
</organism>
<evidence type="ECO:0000256" key="5">
    <source>
        <dbReference type="ARBA" id="ARBA00023239"/>
    </source>
</evidence>
<dbReference type="Proteomes" id="UP000214603">
    <property type="component" value="Unassembled WGS sequence"/>
</dbReference>
<comment type="caution">
    <text evidence="7">The sequence shown here is derived from an EMBL/GenBank/DDBJ whole genome shotgun (WGS) entry which is preliminary data.</text>
</comment>
<dbReference type="GO" id="GO:0016829">
    <property type="term" value="F:lyase activity"/>
    <property type="evidence" value="ECO:0007669"/>
    <property type="project" value="UniProtKB-KW"/>
</dbReference>
<protein>
    <submittedName>
        <fullName evidence="7">3-isopropylmalate dehydratase</fullName>
    </submittedName>
</protein>
<keyword evidence="4" id="KW-0411">Iron-sulfur</keyword>
<dbReference type="AlphaFoldDB" id="A0A225MBV9"/>
<evidence type="ECO:0000313" key="8">
    <source>
        <dbReference type="Proteomes" id="UP000214603"/>
    </source>
</evidence>
<sequence length="436" mass="46276">MGFTAVEKVLGRASGRPGVRAGDVVYPNPDRVVIHDVVVRENKEKLDQIGITRLTAAKKVMMVTDHDVVYGNQRAADRGAFNRKAAAQWGVGKFYDAGQGGHGHIFPIEQGLLLPGMFYFDNDFHAANSGAVGAFGLRAGAEISRVLATGTTWVEVPKTVLLEISGQLKSGVQARDVGFYLARCIKSGVIPMDLDYRVLEYAGELDQFGLGARVALCSTPVELRAAGIFIPPGEEVLAYCRRHAKMDFTPVFSDADADYEARYQMDVSAIEPQVALPGAVSNSVDVSEVVGTPVDHAFIGSCGSGMYEDLLCAASLIKGRHVAPGVRLFIVPGSERSTQRMAEDGLAKIFLDAGAMILPAGCGPCNDAVVGPVAAGEVSISTATNNNVGRFGSRKAKLFLGSPMTVAASAVLGKIADSRELSFDTALQKQMETAYV</sequence>
<keyword evidence="5" id="KW-0456">Lyase</keyword>
<dbReference type="GO" id="GO:0046872">
    <property type="term" value="F:metal ion binding"/>
    <property type="evidence" value="ECO:0007669"/>
    <property type="project" value="UniProtKB-KW"/>
</dbReference>
<dbReference type="Gene3D" id="3.30.499.10">
    <property type="entry name" value="Aconitase, domain 3"/>
    <property type="match status" value="2"/>
</dbReference>
<proteinExistence type="predicted"/>
<dbReference type="GO" id="GO:0043436">
    <property type="term" value="P:oxoacid metabolic process"/>
    <property type="evidence" value="ECO:0007669"/>
    <property type="project" value="UniProtKB-ARBA"/>
</dbReference>
<dbReference type="SUPFAM" id="SSF53732">
    <property type="entry name" value="Aconitase iron-sulfur domain"/>
    <property type="match status" value="1"/>
</dbReference>
<dbReference type="InterPro" id="IPR001030">
    <property type="entry name" value="Acoase/IPM_deHydtase_lsu_aba"/>
</dbReference>
<evidence type="ECO:0000256" key="2">
    <source>
        <dbReference type="ARBA" id="ARBA00022723"/>
    </source>
</evidence>
<dbReference type="GO" id="GO:0051536">
    <property type="term" value="F:iron-sulfur cluster binding"/>
    <property type="evidence" value="ECO:0007669"/>
    <property type="project" value="UniProtKB-KW"/>
</dbReference>
<name>A0A225MBV9_9BURK</name>
<dbReference type="InterPro" id="IPR050067">
    <property type="entry name" value="IPM_dehydratase_rel_enz"/>
</dbReference>
<dbReference type="RefSeq" id="WP_088604635.1">
    <property type="nucleotide sequence ID" value="NZ_NJIH01000009.1"/>
</dbReference>
<evidence type="ECO:0000256" key="4">
    <source>
        <dbReference type="ARBA" id="ARBA00023014"/>
    </source>
</evidence>
<evidence type="ECO:0000256" key="1">
    <source>
        <dbReference type="ARBA" id="ARBA00011271"/>
    </source>
</evidence>
<dbReference type="OrthoDB" id="9802769at2"/>
<dbReference type="InterPro" id="IPR015931">
    <property type="entry name" value="Acnase/IPM_dHydase_lsu_aba_1/3"/>
</dbReference>
<feature type="domain" description="Aconitase/3-isopropylmalate dehydratase large subunit alpha/beta/alpha" evidence="6">
    <location>
        <begin position="22"/>
        <end position="290"/>
    </location>
</feature>